<dbReference type="AlphaFoldDB" id="A0AAD5NEC5"/>
<organism evidence="1 2">
    <name type="scientific">Acer negundo</name>
    <name type="common">Box elder</name>
    <dbReference type="NCBI Taxonomy" id="4023"/>
    <lineage>
        <taxon>Eukaryota</taxon>
        <taxon>Viridiplantae</taxon>
        <taxon>Streptophyta</taxon>
        <taxon>Embryophyta</taxon>
        <taxon>Tracheophyta</taxon>
        <taxon>Spermatophyta</taxon>
        <taxon>Magnoliopsida</taxon>
        <taxon>eudicotyledons</taxon>
        <taxon>Gunneridae</taxon>
        <taxon>Pentapetalae</taxon>
        <taxon>rosids</taxon>
        <taxon>malvids</taxon>
        <taxon>Sapindales</taxon>
        <taxon>Sapindaceae</taxon>
        <taxon>Hippocastanoideae</taxon>
        <taxon>Acereae</taxon>
        <taxon>Acer</taxon>
    </lineage>
</organism>
<dbReference type="Proteomes" id="UP001064489">
    <property type="component" value="Chromosome 11"/>
</dbReference>
<accession>A0AAD5NEC5</accession>
<keyword evidence="2" id="KW-1185">Reference proteome</keyword>
<evidence type="ECO:0000313" key="2">
    <source>
        <dbReference type="Proteomes" id="UP001064489"/>
    </source>
</evidence>
<sequence length="253" mass="27965">MTPQWLIIEYEIKGLETSWSFKVQTGRLTDDLVMIWDQIGGPVALDKGPVDGDGPCRTHAQEGYDELKICVDLGQLEVCPEKDGWLRGSGKSVHEEGEVPNALFDEANGSVSAEVGVVSSERPSRDEELDQILAVVEKKFVDSVAVEKELVNSVAMEKVDTGMVNDSFASIFKNHKHSIKTRSSKIQPFESNQVSTLGKAHKQACNAEDEIAKTMEIGVLLGFDFNGIEKELVDVIARREKDDVARFNEVNDL</sequence>
<proteinExistence type="predicted"/>
<dbReference type="EMBL" id="JAJSOW010000108">
    <property type="protein sequence ID" value="KAI9153078.1"/>
    <property type="molecule type" value="Genomic_DNA"/>
</dbReference>
<evidence type="ECO:0000313" key="1">
    <source>
        <dbReference type="EMBL" id="KAI9153078.1"/>
    </source>
</evidence>
<reference evidence="1" key="1">
    <citation type="journal article" date="2022" name="Plant J.">
        <title>Strategies of tolerance reflected in two North American maple genomes.</title>
        <authorList>
            <person name="McEvoy S.L."/>
            <person name="Sezen U.U."/>
            <person name="Trouern-Trend A."/>
            <person name="McMahon S.M."/>
            <person name="Schaberg P.G."/>
            <person name="Yang J."/>
            <person name="Wegrzyn J.L."/>
            <person name="Swenson N.G."/>
        </authorList>
    </citation>
    <scope>NUCLEOTIDE SEQUENCE</scope>
    <source>
        <strain evidence="1">91603</strain>
    </source>
</reference>
<name>A0AAD5NEC5_ACENE</name>
<protein>
    <submittedName>
        <fullName evidence="1">Uncharacterized protein</fullName>
    </submittedName>
</protein>
<comment type="caution">
    <text evidence="1">The sequence shown here is derived from an EMBL/GenBank/DDBJ whole genome shotgun (WGS) entry which is preliminary data.</text>
</comment>
<gene>
    <name evidence="1" type="ORF">LWI28_005565</name>
</gene>
<reference evidence="1" key="2">
    <citation type="submission" date="2023-02" db="EMBL/GenBank/DDBJ databases">
        <authorList>
            <person name="Swenson N.G."/>
            <person name="Wegrzyn J.L."/>
            <person name="Mcevoy S.L."/>
        </authorList>
    </citation>
    <scope>NUCLEOTIDE SEQUENCE</scope>
    <source>
        <strain evidence="1">91603</strain>
        <tissue evidence="1">Leaf</tissue>
    </source>
</reference>